<dbReference type="PANTHER" id="PTHR42806:SF1">
    <property type="entry name" value="GLYCINE DEHYDROGENASE (DECARBOXYLATING)"/>
    <property type="match status" value="1"/>
</dbReference>
<evidence type="ECO:0000256" key="1">
    <source>
        <dbReference type="ARBA" id="ARBA00023002"/>
    </source>
</evidence>
<keyword evidence="1 3" id="KW-0560">Oxidoreductase</keyword>
<dbReference type="EMBL" id="JABZQQ010000079">
    <property type="protein sequence ID" value="MBF1265733.1"/>
    <property type="molecule type" value="Genomic_DNA"/>
</dbReference>
<dbReference type="InterPro" id="IPR015422">
    <property type="entry name" value="PyrdxlP-dep_Trfase_small"/>
</dbReference>
<dbReference type="InterPro" id="IPR049315">
    <property type="entry name" value="GDC-P_N"/>
</dbReference>
<evidence type="ECO:0000313" key="3">
    <source>
        <dbReference type="EMBL" id="MBF1265733.1"/>
    </source>
</evidence>
<dbReference type="Pfam" id="PF02347">
    <property type="entry name" value="GDC-P"/>
    <property type="match status" value="1"/>
</dbReference>
<dbReference type="AlphaFoldDB" id="A0A930DK66"/>
<dbReference type="Gene3D" id="3.90.1150.10">
    <property type="entry name" value="Aspartate Aminotransferase, domain 1"/>
    <property type="match status" value="1"/>
</dbReference>
<feature type="domain" description="Glycine cleavage system P-protein N-terminal" evidence="2">
    <location>
        <begin position="21"/>
        <end position="139"/>
    </location>
</feature>
<reference evidence="3" key="1">
    <citation type="submission" date="2020-04" db="EMBL/GenBank/DDBJ databases">
        <title>Deep metagenomics examines the oral microbiome during advanced dental caries in children, revealing novel taxa and co-occurrences with host molecules.</title>
        <authorList>
            <person name="Baker J.L."/>
            <person name="Morton J.T."/>
            <person name="Dinis M."/>
            <person name="Alvarez R."/>
            <person name="Tran N.C."/>
            <person name="Knight R."/>
            <person name="Edlund A."/>
        </authorList>
    </citation>
    <scope>NUCLEOTIDE SEQUENCE</scope>
    <source>
        <strain evidence="3">JCVI_32_bin.62</strain>
    </source>
</reference>
<accession>A0A930DK66</accession>
<gene>
    <name evidence="3" type="ORF">HXM80_08740</name>
</gene>
<dbReference type="PANTHER" id="PTHR42806">
    <property type="entry name" value="GLYCINE CLEAVAGE SYSTEM P-PROTEIN"/>
    <property type="match status" value="1"/>
</dbReference>
<dbReference type="InterPro" id="IPR023010">
    <property type="entry name" value="GcvPA"/>
</dbReference>
<dbReference type="GO" id="GO:0004375">
    <property type="term" value="F:glycine dehydrogenase (decarboxylating) activity"/>
    <property type="evidence" value="ECO:0007669"/>
    <property type="project" value="UniProtKB-EC"/>
</dbReference>
<dbReference type="Gene3D" id="3.40.640.10">
    <property type="entry name" value="Type I PLP-dependent aspartate aminotransferase-like (Major domain)"/>
    <property type="match status" value="1"/>
</dbReference>
<dbReference type="EC" id="1.4.4.2" evidence="3"/>
<dbReference type="GO" id="GO:0009116">
    <property type="term" value="P:nucleoside metabolic process"/>
    <property type="evidence" value="ECO:0007669"/>
    <property type="project" value="InterPro"/>
</dbReference>
<proteinExistence type="predicted"/>
<name>A0A930DK66_NEISI</name>
<sequence>MKLSELFNPNEFAARHLSFGDEAALLEALGEKSMDDFVGNTVPQSIRMPSELDLPEALTEADALAKLKGIAAKNVINKSYIGLGYYPTRVPNVILRNVLENPGWYTAYTPYQAEIAQGRLEALLNFQQVCIDLTGFPVAG</sequence>
<dbReference type="InterPro" id="IPR015421">
    <property type="entry name" value="PyrdxlP-dep_Trfase_major"/>
</dbReference>
<dbReference type="InterPro" id="IPR015424">
    <property type="entry name" value="PyrdxlP-dep_Trfase"/>
</dbReference>
<protein>
    <submittedName>
        <fullName evidence="3">Glycine dehydrogenase (Aminomethyl-transferring)</fullName>
        <ecNumber evidence="3">1.4.4.2</ecNumber>
    </submittedName>
</protein>
<evidence type="ECO:0000259" key="2">
    <source>
        <dbReference type="Pfam" id="PF02347"/>
    </source>
</evidence>
<feature type="non-terminal residue" evidence="3">
    <location>
        <position position="140"/>
    </location>
</feature>
<comment type="caution">
    <text evidence="3">The sequence shown here is derived from an EMBL/GenBank/DDBJ whole genome shotgun (WGS) entry which is preliminary data.</text>
</comment>
<organism evidence="3 4">
    <name type="scientific">Neisseria sicca</name>
    <dbReference type="NCBI Taxonomy" id="490"/>
    <lineage>
        <taxon>Bacteria</taxon>
        <taxon>Pseudomonadati</taxon>
        <taxon>Pseudomonadota</taxon>
        <taxon>Betaproteobacteria</taxon>
        <taxon>Neisseriales</taxon>
        <taxon>Neisseriaceae</taxon>
        <taxon>Neisseria</taxon>
    </lineage>
</organism>
<dbReference type="Proteomes" id="UP000780345">
    <property type="component" value="Unassembled WGS sequence"/>
</dbReference>
<dbReference type="SUPFAM" id="SSF53383">
    <property type="entry name" value="PLP-dependent transferases"/>
    <property type="match status" value="1"/>
</dbReference>
<evidence type="ECO:0000313" key="4">
    <source>
        <dbReference type="Proteomes" id="UP000780345"/>
    </source>
</evidence>